<proteinExistence type="predicted"/>
<organism evidence="1 2">
    <name type="scientific">Sulfurovum zhangzhouensis</name>
    <dbReference type="NCBI Taxonomy" id="3019067"/>
    <lineage>
        <taxon>Bacteria</taxon>
        <taxon>Pseudomonadati</taxon>
        <taxon>Campylobacterota</taxon>
        <taxon>Epsilonproteobacteria</taxon>
        <taxon>Campylobacterales</taxon>
        <taxon>Sulfurovaceae</taxon>
        <taxon>Sulfurovum</taxon>
    </lineage>
</organism>
<dbReference type="EMBL" id="JAQIBD010000002">
    <property type="protein sequence ID" value="MDM5272088.1"/>
    <property type="molecule type" value="Genomic_DNA"/>
</dbReference>
<accession>A0ABT7QZ16</accession>
<evidence type="ECO:0000313" key="2">
    <source>
        <dbReference type="Proteomes" id="UP001169069"/>
    </source>
</evidence>
<keyword evidence="2" id="KW-1185">Reference proteome</keyword>
<dbReference type="NCBIfam" id="TIGR01539">
    <property type="entry name" value="portal_lambda"/>
    <property type="match status" value="1"/>
</dbReference>
<sequence>MSKKPSVNMNIIDRAIGVFSPASALERVQSRLKIQAMADSGYIATKSSKRSMRSANFKAQDSDADDLTNLTKFHGVTRDLFRNHPIVSGAIGTMKYNIMGAGLTAQPQIDNDFLGLSEDEARVWEIKAGRYFNFWAQSQNADAEHTSNFYELQGIALTGTFVSGDIFAALPYIERKDSPFSLAVRLIEADMCSNPNGLKDTKSIAGGIENDEYGAPIRYHFSKNHPSRRTGNKWIPIDVFADNGRRNVLHIFEKHRPYQRRGISVLAPVVEPLKQLGDYTQAELTAAVVSGLFTVFIKTESGELPEGYDEDTTYQDSDDLSEINLEAGSVIGLAEGESIETANPNRPNTAFDPFVSAILRHVGAALHLPYEVLIKHFSSSYSASRGALLEAWKMFRARRVWFSDRFCQPIYEEVIKEAVMLGYLPAPGFLDDPMVMKAYCGCTWNGPGQAQLNPLQETKAAKMKVEEAFSTRTKEAAEMNGTDFNANAKTAKQETKTYKETGLIEVRDGASDQNTMTTEVNNE</sequence>
<name>A0ABT7QZ16_9BACT</name>
<dbReference type="Proteomes" id="UP001169069">
    <property type="component" value="Unassembled WGS sequence"/>
</dbReference>
<dbReference type="Pfam" id="PF05136">
    <property type="entry name" value="Phage_portal_2"/>
    <property type="match status" value="1"/>
</dbReference>
<evidence type="ECO:0000313" key="1">
    <source>
        <dbReference type="EMBL" id="MDM5272088.1"/>
    </source>
</evidence>
<comment type="caution">
    <text evidence="1">The sequence shown here is derived from an EMBL/GenBank/DDBJ whole genome shotgun (WGS) entry which is preliminary data.</text>
</comment>
<protein>
    <submittedName>
        <fullName evidence="1">Phage portal protein</fullName>
    </submittedName>
</protein>
<dbReference type="RefSeq" id="WP_289413835.1">
    <property type="nucleotide sequence ID" value="NZ_JAQIBD010000002.1"/>
</dbReference>
<gene>
    <name evidence="1" type="ORF">PGH07_07840</name>
</gene>
<reference evidence="1" key="1">
    <citation type="submission" date="2023-01" db="EMBL/GenBank/DDBJ databases">
        <title>Sulfurovum sp. zt1-1 genome assembly.</title>
        <authorList>
            <person name="Wang J."/>
        </authorList>
    </citation>
    <scope>NUCLEOTIDE SEQUENCE</scope>
    <source>
        <strain evidence="1">Zt1-1</strain>
    </source>
</reference>
<dbReference type="InterPro" id="IPR006429">
    <property type="entry name" value="Phage_lambda_portal"/>
</dbReference>